<proteinExistence type="inferred from homology"/>
<comment type="similarity">
    <text evidence="1">Belongs to the LysR transcriptional regulatory family.</text>
</comment>
<dbReference type="InterPro" id="IPR036388">
    <property type="entry name" value="WH-like_DNA-bd_sf"/>
</dbReference>
<dbReference type="Pfam" id="PF03466">
    <property type="entry name" value="LysR_substrate"/>
    <property type="match status" value="1"/>
</dbReference>
<evidence type="ECO:0000256" key="2">
    <source>
        <dbReference type="ARBA" id="ARBA00023015"/>
    </source>
</evidence>
<dbReference type="InterPro" id="IPR000847">
    <property type="entry name" value="LysR_HTH_N"/>
</dbReference>
<dbReference type="PROSITE" id="PS50931">
    <property type="entry name" value="HTH_LYSR"/>
    <property type="match status" value="1"/>
</dbReference>
<dbReference type="InterPro" id="IPR005119">
    <property type="entry name" value="LysR_subst-bd"/>
</dbReference>
<dbReference type="RefSeq" id="WP_284242761.1">
    <property type="nucleotide sequence ID" value="NZ_BSST01000001.1"/>
</dbReference>
<evidence type="ECO:0000313" key="7">
    <source>
        <dbReference type="Proteomes" id="UP001157186"/>
    </source>
</evidence>
<protein>
    <submittedName>
        <fullName evidence="6">Transcriptional regulator</fullName>
    </submittedName>
</protein>
<dbReference type="PANTHER" id="PTHR30537">
    <property type="entry name" value="HTH-TYPE TRANSCRIPTIONAL REGULATOR"/>
    <property type="match status" value="1"/>
</dbReference>
<dbReference type="PANTHER" id="PTHR30537:SF26">
    <property type="entry name" value="GLYCINE CLEAVAGE SYSTEM TRANSCRIPTIONAL ACTIVATOR"/>
    <property type="match status" value="1"/>
</dbReference>
<keyword evidence="2" id="KW-0805">Transcription regulation</keyword>
<evidence type="ECO:0000256" key="4">
    <source>
        <dbReference type="ARBA" id="ARBA00023163"/>
    </source>
</evidence>
<dbReference type="Gene3D" id="3.40.190.10">
    <property type="entry name" value="Periplasmic binding protein-like II"/>
    <property type="match status" value="2"/>
</dbReference>
<evidence type="ECO:0000259" key="5">
    <source>
        <dbReference type="PROSITE" id="PS50931"/>
    </source>
</evidence>
<dbReference type="Proteomes" id="UP001157186">
    <property type="component" value="Unassembled WGS sequence"/>
</dbReference>
<keyword evidence="4" id="KW-0804">Transcription</keyword>
<dbReference type="SUPFAM" id="SSF53850">
    <property type="entry name" value="Periplasmic binding protein-like II"/>
    <property type="match status" value="1"/>
</dbReference>
<dbReference type="InterPro" id="IPR058163">
    <property type="entry name" value="LysR-type_TF_proteobact-type"/>
</dbReference>
<dbReference type="EMBL" id="BSST01000001">
    <property type="protein sequence ID" value="GLX76956.1"/>
    <property type="molecule type" value="Genomic_DNA"/>
</dbReference>
<evidence type="ECO:0000313" key="6">
    <source>
        <dbReference type="EMBL" id="GLX76956.1"/>
    </source>
</evidence>
<gene>
    <name evidence="6" type="ORF">tinsulaeT_02960</name>
</gene>
<accession>A0ABQ6GS32</accession>
<dbReference type="InterPro" id="IPR036390">
    <property type="entry name" value="WH_DNA-bd_sf"/>
</dbReference>
<reference evidence="6 7" key="1">
    <citation type="submission" date="2023-03" db="EMBL/GenBank/DDBJ databases">
        <title>Draft genome sequence of Thalassotalea insulae KCTC 62186T.</title>
        <authorList>
            <person name="Sawabe T."/>
        </authorList>
    </citation>
    <scope>NUCLEOTIDE SEQUENCE [LARGE SCALE GENOMIC DNA]</scope>
    <source>
        <strain evidence="6 7">KCTC 62186</strain>
    </source>
</reference>
<dbReference type="Pfam" id="PF00126">
    <property type="entry name" value="HTH_1"/>
    <property type="match status" value="1"/>
</dbReference>
<feature type="domain" description="HTH lysR-type" evidence="5">
    <location>
        <begin position="6"/>
        <end position="63"/>
    </location>
</feature>
<keyword evidence="7" id="KW-1185">Reference proteome</keyword>
<name>A0ABQ6GS32_9GAMM</name>
<dbReference type="CDD" id="cd08432">
    <property type="entry name" value="PBP2_GcdR_TrpI_HvrB_AmpR_like"/>
    <property type="match status" value="1"/>
</dbReference>
<dbReference type="Gene3D" id="1.10.10.10">
    <property type="entry name" value="Winged helix-like DNA-binding domain superfamily/Winged helix DNA-binding domain"/>
    <property type="match status" value="1"/>
</dbReference>
<evidence type="ECO:0000256" key="3">
    <source>
        <dbReference type="ARBA" id="ARBA00023125"/>
    </source>
</evidence>
<sequence>MAKKRPPLHLLSIFEASARLESFKLASQELFITPSAVSHQIKSLEEFVGFPLFVRKSRGVQLNSAGKLYLSYVQQCFELLEKGTKAIERKFAKPHLKISTFSTMATNVILPQLGLFQNAHPDIGIRIETGINITDFRYEDFDLAIRIGHGDWSNVEVRKLFDIDIAALCSPEFAQKYQLTSMEQINEVPLIDLTSMDNIWQMWADATGIKANNFNHNLTFNNYEASLGAAEQGLGLCLALMPIESSLVKRRLLINPFGTKISFGRALYAVYRHEDKERHDIQCFLNWLVKSPNLLTIDE</sequence>
<keyword evidence="3" id="KW-0238">DNA-binding</keyword>
<evidence type="ECO:0000256" key="1">
    <source>
        <dbReference type="ARBA" id="ARBA00009437"/>
    </source>
</evidence>
<comment type="caution">
    <text evidence="6">The sequence shown here is derived from an EMBL/GenBank/DDBJ whole genome shotgun (WGS) entry which is preliminary data.</text>
</comment>
<dbReference type="SUPFAM" id="SSF46785">
    <property type="entry name" value="Winged helix' DNA-binding domain"/>
    <property type="match status" value="1"/>
</dbReference>
<organism evidence="6 7">
    <name type="scientific">Thalassotalea insulae</name>
    <dbReference type="NCBI Taxonomy" id="2056778"/>
    <lineage>
        <taxon>Bacteria</taxon>
        <taxon>Pseudomonadati</taxon>
        <taxon>Pseudomonadota</taxon>
        <taxon>Gammaproteobacteria</taxon>
        <taxon>Alteromonadales</taxon>
        <taxon>Colwelliaceae</taxon>
        <taxon>Thalassotalea</taxon>
    </lineage>
</organism>